<dbReference type="Pfam" id="PF00378">
    <property type="entry name" value="ECH_1"/>
    <property type="match status" value="1"/>
</dbReference>
<dbReference type="RefSeq" id="WP_148074528.1">
    <property type="nucleotide sequence ID" value="NZ_CP042913.1"/>
</dbReference>
<dbReference type="Gene3D" id="3.90.226.10">
    <property type="entry name" value="2-enoyl-CoA Hydratase, Chain A, domain 1"/>
    <property type="match status" value="1"/>
</dbReference>
<dbReference type="Proteomes" id="UP000323917">
    <property type="component" value="Chromosome"/>
</dbReference>
<dbReference type="AlphaFoldDB" id="A0A5B9QQ90"/>
<organism evidence="1 2">
    <name type="scientific">Bythopirellula goksoeyrii</name>
    <dbReference type="NCBI Taxonomy" id="1400387"/>
    <lineage>
        <taxon>Bacteria</taxon>
        <taxon>Pseudomonadati</taxon>
        <taxon>Planctomycetota</taxon>
        <taxon>Planctomycetia</taxon>
        <taxon>Pirellulales</taxon>
        <taxon>Lacipirellulaceae</taxon>
        <taxon>Bythopirellula</taxon>
    </lineage>
</organism>
<evidence type="ECO:0000313" key="1">
    <source>
        <dbReference type="EMBL" id="QEG36133.1"/>
    </source>
</evidence>
<dbReference type="InterPro" id="IPR029045">
    <property type="entry name" value="ClpP/crotonase-like_dom_sf"/>
</dbReference>
<accession>A0A5B9QQ90</accession>
<dbReference type="GO" id="GO:0006635">
    <property type="term" value="P:fatty acid beta-oxidation"/>
    <property type="evidence" value="ECO:0007669"/>
    <property type="project" value="TreeGrafter"/>
</dbReference>
<dbReference type="GO" id="GO:0004300">
    <property type="term" value="F:enoyl-CoA hydratase activity"/>
    <property type="evidence" value="ECO:0007669"/>
    <property type="project" value="UniProtKB-EC"/>
</dbReference>
<dbReference type="KEGG" id="bgok:Pr1d_34420"/>
<dbReference type="PANTHER" id="PTHR11941">
    <property type="entry name" value="ENOYL-COA HYDRATASE-RELATED"/>
    <property type="match status" value="1"/>
</dbReference>
<evidence type="ECO:0000313" key="2">
    <source>
        <dbReference type="Proteomes" id="UP000323917"/>
    </source>
</evidence>
<dbReference type="PANTHER" id="PTHR11941:SF54">
    <property type="entry name" value="ENOYL-COA HYDRATASE, MITOCHONDRIAL"/>
    <property type="match status" value="1"/>
</dbReference>
<name>A0A5B9QQ90_9BACT</name>
<sequence length="274" mass="29161">MSDQKVRVEIDGGVATVFLVNPPMNVMTLDMRRELDEALTSLEADPAIGSIVLTGDGDRAFGTGSDIKEFPGLLADGTVVSTKLGPENETFTKFANFTKPTVVAIEGYVLGGGMELAAGADIIVVAENSKFGVPEINLGAIPGSGGSVRITRRIGFGRASELFLLGDMIDAQQALAWGYANHIKPKGEVLAHAQVIAARLASAPKQAICAAKQALRYGIYLPEEQAIAKLLDVLDVLQRTQDLREGADAFMNKRPPNFSDPLDTSKFVGCIFPK</sequence>
<dbReference type="CDD" id="cd06558">
    <property type="entry name" value="crotonase-like"/>
    <property type="match status" value="1"/>
</dbReference>
<dbReference type="EMBL" id="CP042913">
    <property type="protein sequence ID" value="QEG36133.1"/>
    <property type="molecule type" value="Genomic_DNA"/>
</dbReference>
<proteinExistence type="predicted"/>
<protein>
    <submittedName>
        <fullName evidence="1">Putative enoyl-CoA hydratase echA8</fullName>
        <ecNumber evidence="1">4.2.1.17</ecNumber>
    </submittedName>
</protein>
<keyword evidence="2" id="KW-1185">Reference proteome</keyword>
<gene>
    <name evidence="1" type="primary">echA8_2</name>
    <name evidence="1" type="ORF">Pr1d_34420</name>
</gene>
<dbReference type="OrthoDB" id="370015at2"/>
<dbReference type="SUPFAM" id="SSF52096">
    <property type="entry name" value="ClpP/crotonase"/>
    <property type="match status" value="1"/>
</dbReference>
<reference evidence="1 2" key="1">
    <citation type="submission" date="2019-08" db="EMBL/GenBank/DDBJ databases">
        <title>Deep-cultivation of Planctomycetes and their phenomic and genomic characterization uncovers novel biology.</title>
        <authorList>
            <person name="Wiegand S."/>
            <person name="Jogler M."/>
            <person name="Boedeker C."/>
            <person name="Pinto D."/>
            <person name="Vollmers J."/>
            <person name="Rivas-Marin E."/>
            <person name="Kohn T."/>
            <person name="Peeters S.H."/>
            <person name="Heuer A."/>
            <person name="Rast P."/>
            <person name="Oberbeckmann S."/>
            <person name="Bunk B."/>
            <person name="Jeske O."/>
            <person name="Meyerdierks A."/>
            <person name="Storesund J.E."/>
            <person name="Kallscheuer N."/>
            <person name="Luecker S."/>
            <person name="Lage O.M."/>
            <person name="Pohl T."/>
            <person name="Merkel B.J."/>
            <person name="Hornburger P."/>
            <person name="Mueller R.-W."/>
            <person name="Bruemmer F."/>
            <person name="Labrenz M."/>
            <person name="Spormann A.M."/>
            <person name="Op den Camp H."/>
            <person name="Overmann J."/>
            <person name="Amann R."/>
            <person name="Jetten M.S.M."/>
            <person name="Mascher T."/>
            <person name="Medema M.H."/>
            <person name="Devos D.P."/>
            <person name="Kaster A.-K."/>
            <person name="Ovreas L."/>
            <person name="Rohde M."/>
            <person name="Galperin M.Y."/>
            <person name="Jogler C."/>
        </authorList>
    </citation>
    <scope>NUCLEOTIDE SEQUENCE [LARGE SCALE GENOMIC DNA]</scope>
    <source>
        <strain evidence="1 2">Pr1d</strain>
    </source>
</reference>
<keyword evidence="1" id="KW-0456">Lyase</keyword>
<dbReference type="InterPro" id="IPR001753">
    <property type="entry name" value="Enoyl-CoA_hydra/iso"/>
</dbReference>
<dbReference type="EC" id="4.2.1.17" evidence="1"/>